<feature type="transmembrane region" description="Helical" evidence="1">
    <location>
        <begin position="21"/>
        <end position="48"/>
    </location>
</feature>
<dbReference type="RefSeq" id="WP_014772874.1">
    <property type="nucleotide sequence ID" value="NC_018010.1"/>
</dbReference>
<reference evidence="3" key="1">
    <citation type="submission" date="2012-06" db="EMBL/GenBank/DDBJ databases">
        <title>The complete genome of Belliella baltica DSM 15883.</title>
        <authorList>
            <person name="Lucas S."/>
            <person name="Copeland A."/>
            <person name="Lapidus A."/>
            <person name="Goodwin L."/>
            <person name="Pitluck S."/>
            <person name="Peters L."/>
            <person name="Mikhailova N."/>
            <person name="Davenport K."/>
            <person name="Kyrpides N."/>
            <person name="Mavromatis K."/>
            <person name="Pagani I."/>
            <person name="Ivanova N."/>
            <person name="Ovchinnikova G."/>
            <person name="Zeytun A."/>
            <person name="Detter J.C."/>
            <person name="Han C."/>
            <person name="Land M."/>
            <person name="Hauser L."/>
            <person name="Markowitz V."/>
            <person name="Cheng J.-F."/>
            <person name="Hugenholtz P."/>
            <person name="Woyke T."/>
            <person name="Wu D."/>
            <person name="Tindall B."/>
            <person name="Pomrenke H."/>
            <person name="Brambilla E."/>
            <person name="Klenk H.-P."/>
            <person name="Eisen J.A."/>
        </authorList>
    </citation>
    <scope>NUCLEOTIDE SEQUENCE [LARGE SCALE GENOMIC DNA]</scope>
    <source>
        <strain evidence="3">DSM 15883 / CIP 108006 / LMG 21964 / BA134</strain>
    </source>
</reference>
<keyword evidence="1" id="KW-0472">Membrane</keyword>
<sequence>MGRKFLKILRKIFRVFTLDGFAFSSVWVQLAAIFLVSSLLIFGMSFVLGDLAMSYRLFADPSSYAYSETDNQLIFGLVQVFFGLVLFSFIISVLSAALVELIEKIKSGTLSYRKKGHILFVNYNIKLPMILDEFDIKSKQSKKTQNVVLLFLDSETVSSFRTELDKGRWPNLDIFLRQGDLLSFHTYMRQGIFKALGLVILLPDQFQSALDADNFNLKILTLLISNQKFSKHLEDKQGLKQPMKCLVELSVNVESRNIAKNLTSNESGNLFAVTTPVVLL</sequence>
<protein>
    <submittedName>
        <fullName evidence="2">Uncharacterized protein</fullName>
    </submittedName>
</protein>
<dbReference type="STRING" id="866536.Belba_2355"/>
<accession>I3Z6P7</accession>
<dbReference type="PANTHER" id="PTHR31563:SF10">
    <property type="entry name" value="ION CHANNEL POLLUX-RELATED"/>
    <property type="match status" value="1"/>
</dbReference>
<dbReference type="GO" id="GO:0006811">
    <property type="term" value="P:monoatomic ion transport"/>
    <property type="evidence" value="ECO:0007669"/>
    <property type="project" value="InterPro"/>
</dbReference>
<dbReference type="Proteomes" id="UP000006050">
    <property type="component" value="Chromosome"/>
</dbReference>
<dbReference type="EMBL" id="CP003281">
    <property type="protein sequence ID" value="AFL84915.1"/>
    <property type="molecule type" value="Genomic_DNA"/>
</dbReference>
<evidence type="ECO:0000313" key="2">
    <source>
        <dbReference type="EMBL" id="AFL84915.1"/>
    </source>
</evidence>
<dbReference type="InterPro" id="IPR044849">
    <property type="entry name" value="CASTOR/POLLUX/SYM8-like"/>
</dbReference>
<keyword evidence="1" id="KW-1133">Transmembrane helix</keyword>
<keyword evidence="3" id="KW-1185">Reference proteome</keyword>
<dbReference type="HOGENOM" id="CLU_992736_0_0_10"/>
<gene>
    <name evidence="2" type="ordered locus">Belba_2355</name>
</gene>
<dbReference type="AlphaFoldDB" id="I3Z6P7"/>
<keyword evidence="1" id="KW-0812">Transmembrane</keyword>
<feature type="transmembrane region" description="Helical" evidence="1">
    <location>
        <begin position="73"/>
        <end position="99"/>
    </location>
</feature>
<proteinExistence type="predicted"/>
<dbReference type="Gene3D" id="3.40.50.720">
    <property type="entry name" value="NAD(P)-binding Rossmann-like Domain"/>
    <property type="match status" value="1"/>
</dbReference>
<name>I3Z6P7_BELBD</name>
<evidence type="ECO:0000313" key="3">
    <source>
        <dbReference type="Proteomes" id="UP000006050"/>
    </source>
</evidence>
<dbReference type="OrthoDB" id="305351at2"/>
<dbReference type="KEGG" id="bbd:Belba_2355"/>
<dbReference type="PANTHER" id="PTHR31563">
    <property type="entry name" value="ION CHANNEL POLLUX-RELATED"/>
    <property type="match status" value="1"/>
</dbReference>
<organism evidence="2 3">
    <name type="scientific">Belliella baltica (strain DSM 15883 / CIP 108006 / LMG 21964 / BA134)</name>
    <dbReference type="NCBI Taxonomy" id="866536"/>
    <lineage>
        <taxon>Bacteria</taxon>
        <taxon>Pseudomonadati</taxon>
        <taxon>Bacteroidota</taxon>
        <taxon>Cytophagia</taxon>
        <taxon>Cytophagales</taxon>
        <taxon>Cyclobacteriaceae</taxon>
        <taxon>Belliella</taxon>
    </lineage>
</organism>
<evidence type="ECO:0000256" key="1">
    <source>
        <dbReference type="SAM" id="Phobius"/>
    </source>
</evidence>